<evidence type="ECO:0008006" key="4">
    <source>
        <dbReference type="Google" id="ProtNLM"/>
    </source>
</evidence>
<evidence type="ECO:0000256" key="1">
    <source>
        <dbReference type="SAM" id="SignalP"/>
    </source>
</evidence>
<evidence type="ECO:0000313" key="2">
    <source>
        <dbReference type="EMBL" id="GAA0767574.1"/>
    </source>
</evidence>
<gene>
    <name evidence="2" type="ORF">GCM10009107_56610</name>
</gene>
<accession>A0ABN1KIS5</accession>
<comment type="caution">
    <text evidence="2">The sequence shown here is derived from an EMBL/GenBank/DDBJ whole genome shotgun (WGS) entry which is preliminary data.</text>
</comment>
<reference evidence="2 3" key="1">
    <citation type="journal article" date="2019" name="Int. J. Syst. Evol. Microbiol.">
        <title>The Global Catalogue of Microorganisms (GCM) 10K type strain sequencing project: providing services to taxonomists for standard genome sequencing and annotation.</title>
        <authorList>
            <consortium name="The Broad Institute Genomics Platform"/>
            <consortium name="The Broad Institute Genome Sequencing Center for Infectious Disease"/>
            <person name="Wu L."/>
            <person name="Ma J."/>
        </authorList>
    </citation>
    <scope>NUCLEOTIDE SEQUENCE [LARGE SCALE GENOMIC DNA]</scope>
    <source>
        <strain evidence="2 3">JCM 15503</strain>
    </source>
</reference>
<proteinExistence type="predicted"/>
<dbReference type="RefSeq" id="WP_141289502.1">
    <property type="nucleotide sequence ID" value="NZ_BAAAEW010000047.1"/>
</dbReference>
<organism evidence="2 3">
    <name type="scientific">Ideonella azotifigens</name>
    <dbReference type="NCBI Taxonomy" id="513160"/>
    <lineage>
        <taxon>Bacteria</taxon>
        <taxon>Pseudomonadati</taxon>
        <taxon>Pseudomonadota</taxon>
        <taxon>Betaproteobacteria</taxon>
        <taxon>Burkholderiales</taxon>
        <taxon>Sphaerotilaceae</taxon>
        <taxon>Ideonella</taxon>
    </lineage>
</organism>
<sequence>MSKSLPAAGVIAAAIAALLPSLAQAQTATAVQICECLVTDLSTDGQSATGQMYGTYETFHWNASTGLTLLGRNMATEIGIPPPGLPAISGDGKKVAATVMNDANTYGTQAVWTAEKGWTVLKPLPADGGVMDTDDGSVWGMSRDGKVITGLYWRPNQRGGSAHGSVWKAKVGMVGMPTAGGSARIDDANKDGNVLAGWEEDPNTGSRLPAVWVNGERTWLDLNYGEAEAVNGDGDILVGQAPDPETGIPAAARWKWNGKKWETKILGILPNSDWGGMAYANALSDDGKLVGGLARTTFTPATSGFLWTKATGLVLAADFLKTHGYSSRGYNLTNVIAITPKGDKLVIVEVMKRSPYTQRSMLITLPDAAIAP</sequence>
<keyword evidence="3" id="KW-1185">Reference proteome</keyword>
<feature type="signal peptide" evidence="1">
    <location>
        <begin position="1"/>
        <end position="25"/>
    </location>
</feature>
<keyword evidence="1" id="KW-0732">Signal</keyword>
<feature type="chain" id="PRO_5046804513" description="Esterase-like activity of phytase family protein" evidence="1">
    <location>
        <begin position="26"/>
        <end position="372"/>
    </location>
</feature>
<protein>
    <recommendedName>
        <fullName evidence="4">Esterase-like activity of phytase family protein</fullName>
    </recommendedName>
</protein>
<dbReference type="EMBL" id="BAAAEW010000047">
    <property type="protein sequence ID" value="GAA0767574.1"/>
    <property type="molecule type" value="Genomic_DNA"/>
</dbReference>
<dbReference type="Proteomes" id="UP001500279">
    <property type="component" value="Unassembled WGS sequence"/>
</dbReference>
<evidence type="ECO:0000313" key="3">
    <source>
        <dbReference type="Proteomes" id="UP001500279"/>
    </source>
</evidence>
<name>A0ABN1KIS5_9BURK</name>